<protein>
    <submittedName>
        <fullName evidence="2">Uncharacterized protein</fullName>
    </submittedName>
</protein>
<proteinExistence type="predicted"/>
<feature type="compositionally biased region" description="Low complexity" evidence="1">
    <location>
        <begin position="52"/>
        <end position="78"/>
    </location>
</feature>
<evidence type="ECO:0000313" key="3">
    <source>
        <dbReference type="Proteomes" id="UP000735302"/>
    </source>
</evidence>
<evidence type="ECO:0000313" key="2">
    <source>
        <dbReference type="EMBL" id="GFO04169.1"/>
    </source>
</evidence>
<feature type="compositionally biased region" description="Polar residues" evidence="1">
    <location>
        <begin position="1"/>
        <end position="21"/>
    </location>
</feature>
<name>A0AAV4AD68_9GAST</name>
<gene>
    <name evidence="2" type="ORF">PoB_003067400</name>
</gene>
<reference evidence="2 3" key="1">
    <citation type="journal article" date="2021" name="Elife">
        <title>Chloroplast acquisition without the gene transfer in kleptoplastic sea slugs, Plakobranchus ocellatus.</title>
        <authorList>
            <person name="Maeda T."/>
            <person name="Takahashi S."/>
            <person name="Yoshida T."/>
            <person name="Shimamura S."/>
            <person name="Takaki Y."/>
            <person name="Nagai Y."/>
            <person name="Toyoda A."/>
            <person name="Suzuki Y."/>
            <person name="Arimoto A."/>
            <person name="Ishii H."/>
            <person name="Satoh N."/>
            <person name="Nishiyama T."/>
            <person name="Hasebe M."/>
            <person name="Maruyama T."/>
            <person name="Minagawa J."/>
            <person name="Obokata J."/>
            <person name="Shigenobu S."/>
        </authorList>
    </citation>
    <scope>NUCLEOTIDE SEQUENCE [LARGE SCALE GENOMIC DNA]</scope>
</reference>
<comment type="caution">
    <text evidence="2">The sequence shown here is derived from an EMBL/GenBank/DDBJ whole genome shotgun (WGS) entry which is preliminary data.</text>
</comment>
<dbReference type="EMBL" id="BLXT01003737">
    <property type="protein sequence ID" value="GFO04169.1"/>
    <property type="molecule type" value="Genomic_DNA"/>
</dbReference>
<keyword evidence="3" id="KW-1185">Reference proteome</keyword>
<dbReference type="AlphaFoldDB" id="A0AAV4AD68"/>
<organism evidence="2 3">
    <name type="scientific">Plakobranchus ocellatus</name>
    <dbReference type="NCBI Taxonomy" id="259542"/>
    <lineage>
        <taxon>Eukaryota</taxon>
        <taxon>Metazoa</taxon>
        <taxon>Spiralia</taxon>
        <taxon>Lophotrochozoa</taxon>
        <taxon>Mollusca</taxon>
        <taxon>Gastropoda</taxon>
        <taxon>Heterobranchia</taxon>
        <taxon>Euthyneura</taxon>
        <taxon>Panpulmonata</taxon>
        <taxon>Sacoglossa</taxon>
        <taxon>Placobranchoidea</taxon>
        <taxon>Plakobranchidae</taxon>
        <taxon>Plakobranchus</taxon>
    </lineage>
</organism>
<evidence type="ECO:0000256" key="1">
    <source>
        <dbReference type="SAM" id="MobiDB-lite"/>
    </source>
</evidence>
<accession>A0AAV4AD68</accession>
<feature type="region of interest" description="Disordered" evidence="1">
    <location>
        <begin position="1"/>
        <end position="78"/>
    </location>
</feature>
<sequence>MGIKSNWKNMVSSTSSKTWAVTANHDQHSKTSSARATVEAASAMTEERRRQQQLQENMLQQEENMGSSNNSNRKGSSSSIIIWADSVAKRGHSSRKWTAQQNE</sequence>
<dbReference type="Proteomes" id="UP000735302">
    <property type="component" value="Unassembled WGS sequence"/>
</dbReference>